<evidence type="ECO:0000313" key="3">
    <source>
        <dbReference type="Proteomes" id="UP001187531"/>
    </source>
</evidence>
<dbReference type="GO" id="GO:0051049">
    <property type="term" value="P:regulation of transport"/>
    <property type="evidence" value="ECO:0007669"/>
    <property type="project" value="TreeGrafter"/>
</dbReference>
<dbReference type="EMBL" id="JAVRJZ010000019">
    <property type="protein sequence ID" value="KAK2707719.1"/>
    <property type="molecule type" value="Genomic_DNA"/>
</dbReference>
<reference evidence="2" key="1">
    <citation type="submission" date="2023-07" db="EMBL/GenBank/DDBJ databases">
        <title>Chromosome-level genome assembly of Artemia franciscana.</title>
        <authorList>
            <person name="Jo E."/>
        </authorList>
    </citation>
    <scope>NUCLEOTIDE SEQUENCE</scope>
    <source>
        <tissue evidence="2">Whole body</tissue>
    </source>
</reference>
<comment type="caution">
    <text evidence="2">The sequence shown here is derived from an EMBL/GenBank/DDBJ whole genome shotgun (WGS) entry which is preliminary data.</text>
</comment>
<dbReference type="AlphaFoldDB" id="A0AA88HCA2"/>
<dbReference type="PANTHER" id="PTHR10164">
    <property type="entry name" value="ISLET CELL AUTOANTIGEN 1"/>
    <property type="match status" value="1"/>
</dbReference>
<evidence type="ECO:0000259" key="1">
    <source>
        <dbReference type="PROSITE" id="PS50870"/>
    </source>
</evidence>
<dbReference type="GO" id="GO:0019904">
    <property type="term" value="F:protein domain specific binding"/>
    <property type="evidence" value="ECO:0007669"/>
    <property type="project" value="InterPro"/>
</dbReference>
<dbReference type="InterPro" id="IPR024114">
    <property type="entry name" value="Islet_autoAg_Ica1/Ica1-like"/>
</dbReference>
<protein>
    <recommendedName>
        <fullName evidence="1">AH domain-containing protein</fullName>
    </recommendedName>
</protein>
<organism evidence="2 3">
    <name type="scientific">Artemia franciscana</name>
    <name type="common">Brine shrimp</name>
    <name type="synonym">Artemia sanfranciscana</name>
    <dbReference type="NCBI Taxonomy" id="6661"/>
    <lineage>
        <taxon>Eukaryota</taxon>
        <taxon>Metazoa</taxon>
        <taxon>Ecdysozoa</taxon>
        <taxon>Arthropoda</taxon>
        <taxon>Crustacea</taxon>
        <taxon>Branchiopoda</taxon>
        <taxon>Anostraca</taxon>
        <taxon>Artemiidae</taxon>
        <taxon>Artemia</taxon>
    </lineage>
</organism>
<dbReference type="PROSITE" id="PS50870">
    <property type="entry name" value="AH"/>
    <property type="match status" value="1"/>
</dbReference>
<dbReference type="Pfam" id="PF06456">
    <property type="entry name" value="Arfaptin"/>
    <property type="match status" value="1"/>
</dbReference>
<gene>
    <name evidence="2" type="ORF">QYM36_015421</name>
</gene>
<dbReference type="Proteomes" id="UP001187531">
    <property type="component" value="Unassembled WGS sequence"/>
</dbReference>
<feature type="domain" description="AH" evidence="1">
    <location>
        <begin position="1"/>
        <end position="84"/>
    </location>
</feature>
<proteinExistence type="predicted"/>
<dbReference type="Gene3D" id="1.20.1270.60">
    <property type="entry name" value="Arfaptin homology (AH) domain/BAR domain"/>
    <property type="match status" value="1"/>
</dbReference>
<dbReference type="InterPro" id="IPR010504">
    <property type="entry name" value="AH_dom"/>
</dbReference>
<dbReference type="PANTHER" id="PTHR10164:SF4">
    <property type="entry name" value="GH23156P"/>
    <property type="match status" value="1"/>
</dbReference>
<name>A0AA88HCA2_ARTSF</name>
<accession>A0AA88HCA2</accession>
<dbReference type="SUPFAM" id="SSF103657">
    <property type="entry name" value="BAR/IMD domain-like"/>
    <property type="match status" value="1"/>
</dbReference>
<keyword evidence="3" id="KW-1185">Reference proteome</keyword>
<dbReference type="InterPro" id="IPR027267">
    <property type="entry name" value="AH/BAR_dom_sf"/>
</dbReference>
<evidence type="ECO:0000313" key="2">
    <source>
        <dbReference type="EMBL" id="KAK2707719.1"/>
    </source>
</evidence>
<dbReference type="GO" id="GO:0005794">
    <property type="term" value="C:Golgi apparatus"/>
    <property type="evidence" value="ECO:0007669"/>
    <property type="project" value="TreeGrafter"/>
</dbReference>
<sequence length="268" mass="29976">MWMANVSQTLDPDATRQMMKFRKVQGQVKDCKKTYDGMKLIAIQKIDLLAAARSNLFSHSIANYQKMFIEFLTSSSQCLETAAERLKEPVKFRFSVLKELGTLESLNEEGVEGSSNDKLLFDFDYSDQKPSDESTRCIDEGDGDLIDTSQLLAELNDALDGFKAVEPETTDLLDLGLSQIGQSVNKNPVEADFDYTDIYSPIVIDGLPNDLSQMLDLKSVPEVYGSSSVKKQEINPTQKTETKSHVKWFDLFSELDPLAKRTNGLGDC</sequence>